<reference evidence="2" key="1">
    <citation type="journal article" date="2019" name="Int. J. Syst. Evol. Microbiol.">
        <title>The Global Catalogue of Microorganisms (GCM) 10K type strain sequencing project: providing services to taxonomists for standard genome sequencing and annotation.</title>
        <authorList>
            <consortium name="The Broad Institute Genomics Platform"/>
            <consortium name="The Broad Institute Genome Sequencing Center for Infectious Disease"/>
            <person name="Wu L."/>
            <person name="Ma J."/>
        </authorList>
    </citation>
    <scope>NUCLEOTIDE SEQUENCE [LARGE SCALE GENOMIC DNA]</scope>
    <source>
        <strain evidence="2">CGMCC 1.12791</strain>
    </source>
</reference>
<name>A0ABQ3HMN5_9ACTN</name>
<dbReference type="EMBL" id="BNAD01000015">
    <property type="protein sequence ID" value="GHE18950.1"/>
    <property type="molecule type" value="Genomic_DNA"/>
</dbReference>
<dbReference type="SUPFAM" id="SSF54909">
    <property type="entry name" value="Dimeric alpha+beta barrel"/>
    <property type="match status" value="1"/>
</dbReference>
<dbReference type="Gene3D" id="3.30.70.1060">
    <property type="entry name" value="Dimeric alpha+beta barrel"/>
    <property type="match status" value="1"/>
</dbReference>
<dbReference type="InterPro" id="IPR011008">
    <property type="entry name" value="Dimeric_a/b-barrel"/>
</dbReference>
<accession>A0ABQ3HMN5</accession>
<comment type="caution">
    <text evidence="1">The sequence shown here is derived from an EMBL/GenBank/DDBJ whole genome shotgun (WGS) entry which is preliminary data.</text>
</comment>
<organism evidence="1 2">
    <name type="scientific">Nocardioides flavus</name>
    <name type="common">ex Wang et al. 2016</name>
    <dbReference type="NCBI Taxonomy" id="2058780"/>
    <lineage>
        <taxon>Bacteria</taxon>
        <taxon>Bacillati</taxon>
        <taxon>Actinomycetota</taxon>
        <taxon>Actinomycetes</taxon>
        <taxon>Propionibacteriales</taxon>
        <taxon>Nocardioidaceae</taxon>
        <taxon>Nocardioides</taxon>
    </lineage>
</organism>
<evidence type="ECO:0000313" key="2">
    <source>
        <dbReference type="Proteomes" id="UP000597341"/>
    </source>
</evidence>
<keyword evidence="2" id="KW-1185">Reference proteome</keyword>
<dbReference type="Proteomes" id="UP000597341">
    <property type="component" value="Unassembled WGS sequence"/>
</dbReference>
<proteinExistence type="predicted"/>
<evidence type="ECO:0000313" key="1">
    <source>
        <dbReference type="EMBL" id="GHE18950.1"/>
    </source>
</evidence>
<evidence type="ECO:0008006" key="3">
    <source>
        <dbReference type="Google" id="ProtNLM"/>
    </source>
</evidence>
<gene>
    <name evidence="1" type="ORF">GCM10011376_35600</name>
</gene>
<protein>
    <recommendedName>
        <fullName evidence="3">YCII-related domain-containing protein</fullName>
    </recommendedName>
</protein>
<sequence length="83" mass="8594">MGQWMAWAGRVGEGMVDFGTPLAGGVQVTPDGTRPSASEVVGYTLLEAEDMDAALALAESHPHLTMPGGCTIEVHEAQPTPGM</sequence>